<evidence type="ECO:0000313" key="3">
    <source>
        <dbReference type="EMBL" id="CAL8143014.1"/>
    </source>
</evidence>
<dbReference type="Proteomes" id="UP001642540">
    <property type="component" value="Unassembled WGS sequence"/>
</dbReference>
<reference evidence="3 4" key="1">
    <citation type="submission" date="2024-08" db="EMBL/GenBank/DDBJ databases">
        <authorList>
            <person name="Cucini C."/>
            <person name="Frati F."/>
        </authorList>
    </citation>
    <scope>NUCLEOTIDE SEQUENCE [LARGE SCALE GENOMIC DNA]</scope>
</reference>
<proteinExistence type="predicted"/>
<keyword evidence="2" id="KW-0472">Membrane</keyword>
<feature type="transmembrane region" description="Helical" evidence="2">
    <location>
        <begin position="9"/>
        <end position="26"/>
    </location>
</feature>
<evidence type="ECO:0008006" key="5">
    <source>
        <dbReference type="Google" id="ProtNLM"/>
    </source>
</evidence>
<keyword evidence="2" id="KW-1133">Transmembrane helix</keyword>
<feature type="transmembrane region" description="Helical" evidence="2">
    <location>
        <begin position="70"/>
        <end position="88"/>
    </location>
</feature>
<gene>
    <name evidence="3" type="ORF">ODALV1_LOCUS29225</name>
</gene>
<protein>
    <recommendedName>
        <fullName evidence="5">Transmembrane protein</fullName>
    </recommendedName>
</protein>
<evidence type="ECO:0000313" key="4">
    <source>
        <dbReference type="Proteomes" id="UP001642540"/>
    </source>
</evidence>
<feature type="compositionally biased region" description="Low complexity" evidence="1">
    <location>
        <begin position="193"/>
        <end position="202"/>
    </location>
</feature>
<feature type="region of interest" description="Disordered" evidence="1">
    <location>
        <begin position="148"/>
        <end position="220"/>
    </location>
</feature>
<accession>A0ABP1S336</accession>
<evidence type="ECO:0000256" key="2">
    <source>
        <dbReference type="SAM" id="Phobius"/>
    </source>
</evidence>
<keyword evidence="2" id="KW-0812">Transmembrane</keyword>
<dbReference type="EMBL" id="CAXLJM020000151">
    <property type="protein sequence ID" value="CAL8143014.1"/>
    <property type="molecule type" value="Genomic_DNA"/>
</dbReference>
<sequence>MCYVTLRGLVYFGASIHVYHGIQLMLSMCYNLFSDGRDYYVSRVDIIFNWCFLVLGIFIFRGVEQQSKTFIRWPTVGFTLLLAARFIVELLKQYQWEREAIYQTLKSLGPFTYNNMSIDVDPLISAAVGIYIFILFVYNHSLEYSPDGHRHQDDLSGANGSLPFHNRTSSTTNNGPRNGGAEQRRNVCHRRNSSSGYPSDSSDTARLIPRTSSASGDANNNTNDALLINMGGNIESLTAVTTIPNPLYEYDQAIRLETRRPPPPRSQLIEQQHGQGSIQYKVESV</sequence>
<keyword evidence="4" id="KW-1185">Reference proteome</keyword>
<evidence type="ECO:0000256" key="1">
    <source>
        <dbReference type="SAM" id="MobiDB-lite"/>
    </source>
</evidence>
<feature type="compositionally biased region" description="Polar residues" evidence="1">
    <location>
        <begin position="166"/>
        <end position="176"/>
    </location>
</feature>
<name>A0ABP1S336_9HEXA</name>
<feature type="compositionally biased region" description="Polar residues" evidence="1">
    <location>
        <begin position="210"/>
        <end position="220"/>
    </location>
</feature>
<feature type="transmembrane region" description="Helical" evidence="2">
    <location>
        <begin position="46"/>
        <end position="63"/>
    </location>
</feature>
<comment type="caution">
    <text evidence="3">The sequence shown here is derived from an EMBL/GenBank/DDBJ whole genome shotgun (WGS) entry which is preliminary data.</text>
</comment>
<organism evidence="3 4">
    <name type="scientific">Orchesella dallaii</name>
    <dbReference type="NCBI Taxonomy" id="48710"/>
    <lineage>
        <taxon>Eukaryota</taxon>
        <taxon>Metazoa</taxon>
        <taxon>Ecdysozoa</taxon>
        <taxon>Arthropoda</taxon>
        <taxon>Hexapoda</taxon>
        <taxon>Collembola</taxon>
        <taxon>Entomobryomorpha</taxon>
        <taxon>Entomobryoidea</taxon>
        <taxon>Orchesellidae</taxon>
        <taxon>Orchesellinae</taxon>
        <taxon>Orchesella</taxon>
    </lineage>
</organism>
<feature type="transmembrane region" description="Helical" evidence="2">
    <location>
        <begin position="123"/>
        <end position="142"/>
    </location>
</feature>